<evidence type="ECO:0008006" key="4">
    <source>
        <dbReference type="Google" id="ProtNLM"/>
    </source>
</evidence>
<keyword evidence="3" id="KW-1185">Reference proteome</keyword>
<dbReference type="AlphaFoldDB" id="A0A484FD95"/>
<evidence type="ECO:0000313" key="3">
    <source>
        <dbReference type="Proteomes" id="UP000014480"/>
    </source>
</evidence>
<evidence type="ECO:0000313" key="2">
    <source>
        <dbReference type="EMBL" id="TDZ16359.1"/>
    </source>
</evidence>
<feature type="transmembrane region" description="Helical" evidence="1">
    <location>
        <begin position="155"/>
        <end position="179"/>
    </location>
</feature>
<keyword evidence="1" id="KW-0812">Transmembrane</keyword>
<keyword evidence="1" id="KW-0472">Membrane</keyword>
<accession>A0A484FD95</accession>
<evidence type="ECO:0000256" key="1">
    <source>
        <dbReference type="SAM" id="Phobius"/>
    </source>
</evidence>
<comment type="caution">
    <text evidence="2">The sequence shown here is derived from an EMBL/GenBank/DDBJ whole genome shotgun (WGS) entry which is preliminary data.</text>
</comment>
<dbReference type="STRING" id="1213857.A0A484FD95"/>
<sequence length="360" mass="38307">MYNYYHYLAIGRQPRSHPELVNPSRQRDYLLTPQALLIPFVLRPLILVSSQQAQPPANVDTPSSTSSAEPAKYSSGLMPAEYVGLEVAQNGDEDGRWQSAQSTGGNTYHAPYQDNFKTGASYDQQQTYSQATTTAPPYGTDRGEKRFCGIRATTFWLALLALIFLLGTIGASAAAGTIAQQYAGYVQTCETKLELASLATTSAAESGATSAASATAAAASELSATTASSTASATPTSFTSIPLPEQASSILGEVTTNCPNLSSENKTYTPPGSNLRFVRECGKNYPFNDLGYIPLTKMEDCINLCAALYVTTQSADGKCIGVAWVTAGKQGTDQNYCWLKSAKGSPDPKANVEAAWLTMT</sequence>
<reference evidence="3" key="2">
    <citation type="journal article" date="2019" name="Mol. Plant Microbe Interact.">
        <title>Genome sequence resources for four phytopathogenic fungi from the Colletotrichum orbiculare species complex.</title>
        <authorList>
            <person name="Gan P."/>
            <person name="Tsushima A."/>
            <person name="Narusaka M."/>
            <person name="Narusaka Y."/>
            <person name="Takano Y."/>
            <person name="Kubo Y."/>
            <person name="Shirasu K."/>
        </authorList>
    </citation>
    <scope>GENOME REANNOTATION</scope>
    <source>
        <strain evidence="3">104-T / ATCC 96160 / CBS 514.97 / LARS 414 / MAFF 240422</strain>
    </source>
</reference>
<name>A0A484FD95_COLOR</name>
<dbReference type="Proteomes" id="UP000014480">
    <property type="component" value="Unassembled WGS sequence"/>
</dbReference>
<reference evidence="3" key="1">
    <citation type="journal article" date="2013" name="New Phytol.">
        <title>Comparative genomic and transcriptomic analyses reveal the hemibiotrophic stage shift of Colletotrichum fungi.</title>
        <authorList>
            <person name="Gan P."/>
            <person name="Ikeda K."/>
            <person name="Irieda H."/>
            <person name="Narusaka M."/>
            <person name="O'Connell R.J."/>
            <person name="Narusaka Y."/>
            <person name="Takano Y."/>
            <person name="Kubo Y."/>
            <person name="Shirasu K."/>
        </authorList>
    </citation>
    <scope>NUCLEOTIDE SEQUENCE [LARGE SCALE GENOMIC DNA]</scope>
    <source>
        <strain evidence="3">104-T / ATCC 96160 / CBS 514.97 / LARS 414 / MAFF 240422</strain>
    </source>
</reference>
<dbReference type="EMBL" id="AMCV02000035">
    <property type="protein sequence ID" value="TDZ16359.1"/>
    <property type="molecule type" value="Genomic_DNA"/>
</dbReference>
<dbReference type="OrthoDB" id="4843036at2759"/>
<protein>
    <recommendedName>
        <fullName evidence="4">Apple domain-containing protein</fullName>
    </recommendedName>
</protein>
<keyword evidence="1" id="KW-1133">Transmembrane helix</keyword>
<organism evidence="2 3">
    <name type="scientific">Colletotrichum orbiculare (strain 104-T / ATCC 96160 / CBS 514.97 / LARS 414 / MAFF 240422)</name>
    <name type="common">Cucumber anthracnose fungus</name>
    <name type="synonym">Colletotrichum lagenarium</name>
    <dbReference type="NCBI Taxonomy" id="1213857"/>
    <lineage>
        <taxon>Eukaryota</taxon>
        <taxon>Fungi</taxon>
        <taxon>Dikarya</taxon>
        <taxon>Ascomycota</taxon>
        <taxon>Pezizomycotina</taxon>
        <taxon>Sordariomycetes</taxon>
        <taxon>Hypocreomycetidae</taxon>
        <taxon>Glomerellales</taxon>
        <taxon>Glomerellaceae</taxon>
        <taxon>Colletotrichum</taxon>
        <taxon>Colletotrichum orbiculare species complex</taxon>
    </lineage>
</organism>
<gene>
    <name evidence="2" type="ORF">Cob_v010745</name>
</gene>
<proteinExistence type="predicted"/>